<proteinExistence type="predicted"/>
<evidence type="ECO:0000313" key="2">
    <source>
        <dbReference type="Proteomes" id="UP000789860"/>
    </source>
</evidence>
<comment type="caution">
    <text evidence="1">The sequence shown here is derived from an EMBL/GenBank/DDBJ whole genome shotgun (WGS) entry which is preliminary data.</text>
</comment>
<reference evidence="1" key="1">
    <citation type="submission" date="2021-06" db="EMBL/GenBank/DDBJ databases">
        <authorList>
            <person name="Kallberg Y."/>
            <person name="Tangrot J."/>
            <person name="Rosling A."/>
        </authorList>
    </citation>
    <scope>NUCLEOTIDE SEQUENCE</scope>
    <source>
        <strain evidence="1">AU212A</strain>
    </source>
</reference>
<evidence type="ECO:0000313" key="1">
    <source>
        <dbReference type="EMBL" id="CAG8471188.1"/>
    </source>
</evidence>
<organism evidence="1 2">
    <name type="scientific">Scutellospora calospora</name>
    <dbReference type="NCBI Taxonomy" id="85575"/>
    <lineage>
        <taxon>Eukaryota</taxon>
        <taxon>Fungi</taxon>
        <taxon>Fungi incertae sedis</taxon>
        <taxon>Mucoromycota</taxon>
        <taxon>Glomeromycotina</taxon>
        <taxon>Glomeromycetes</taxon>
        <taxon>Diversisporales</taxon>
        <taxon>Gigasporaceae</taxon>
        <taxon>Scutellospora</taxon>
    </lineage>
</organism>
<feature type="non-terminal residue" evidence="1">
    <location>
        <position position="1"/>
    </location>
</feature>
<dbReference type="EMBL" id="CAJVPM010001674">
    <property type="protein sequence ID" value="CAG8471188.1"/>
    <property type="molecule type" value="Genomic_DNA"/>
</dbReference>
<gene>
    <name evidence="1" type="ORF">SCALOS_LOCUS2032</name>
</gene>
<accession>A0ACA9KGV5</accession>
<keyword evidence="2" id="KW-1185">Reference proteome</keyword>
<name>A0ACA9KGV5_9GLOM</name>
<protein>
    <submittedName>
        <fullName evidence="1">8034_t:CDS:1</fullName>
    </submittedName>
</protein>
<sequence>ISPNDVIPLVKFDGIEEILEVGKERFTKKNNEGVLMVTRTQLPLKLKYAMSIHKSQGLTIERLYINCAKVFQSEQLYVALSRAVDTKNLCVKNFRVEKLKANELVIKFMVDNFDLQMILMKQEGTHIRSLYNSDMNIHYGVIVFDKFDKEMNFFYANVRKGLVIRCIKDKVVNWLHVQLFISMLRSLNCNWDKIIIVHEDKAIIKKEARSNNNIVFIPRPYILAYLNQIKRNFK</sequence>
<dbReference type="Proteomes" id="UP000789860">
    <property type="component" value="Unassembled WGS sequence"/>
</dbReference>